<dbReference type="PANTHER" id="PTHR32523">
    <property type="entry name" value="PHYTOL KINASE 1, CHLOROPLASTIC"/>
    <property type="match status" value="1"/>
</dbReference>
<keyword evidence="8" id="KW-0479">Metal-binding</keyword>
<dbReference type="GO" id="GO:0046872">
    <property type="term" value="F:metal ion binding"/>
    <property type="evidence" value="ECO:0007669"/>
    <property type="project" value="UniProtKB-KW"/>
</dbReference>
<evidence type="ECO:0000256" key="3">
    <source>
        <dbReference type="ARBA" id="ARBA00010794"/>
    </source>
</evidence>
<evidence type="ECO:0000256" key="12">
    <source>
        <dbReference type="ARBA" id="ARBA00023136"/>
    </source>
</evidence>
<feature type="transmembrane region" description="Helical" evidence="16">
    <location>
        <begin position="531"/>
        <end position="551"/>
    </location>
</feature>
<dbReference type="EMBL" id="BFEA01000857">
    <property type="protein sequence ID" value="GBG90956.1"/>
    <property type="molecule type" value="Genomic_DNA"/>
</dbReference>
<evidence type="ECO:0000256" key="16">
    <source>
        <dbReference type="SAM" id="Phobius"/>
    </source>
</evidence>
<feature type="transmembrane region" description="Helical" evidence="16">
    <location>
        <begin position="635"/>
        <end position="655"/>
    </location>
</feature>
<evidence type="ECO:0000256" key="5">
    <source>
        <dbReference type="ARBA" id="ARBA00022640"/>
    </source>
</evidence>
<evidence type="ECO:0000256" key="15">
    <source>
        <dbReference type="ARBA" id="ARBA00048889"/>
    </source>
</evidence>
<reference evidence="18 19" key="1">
    <citation type="journal article" date="2018" name="Cell">
        <title>The Chara Genome: Secondary Complexity and Implications for Plant Terrestrialization.</title>
        <authorList>
            <person name="Nishiyama T."/>
            <person name="Sakayama H."/>
            <person name="Vries J.D."/>
            <person name="Buschmann H."/>
            <person name="Saint-Marcoux D."/>
            <person name="Ullrich K.K."/>
            <person name="Haas F.B."/>
            <person name="Vanderstraeten L."/>
            <person name="Becker D."/>
            <person name="Lang D."/>
            <person name="Vosolsobe S."/>
            <person name="Rombauts S."/>
            <person name="Wilhelmsson P.K.I."/>
            <person name="Janitza P."/>
            <person name="Kern R."/>
            <person name="Heyl A."/>
            <person name="Rumpler F."/>
            <person name="Villalobos L.I.A.C."/>
            <person name="Clay J.M."/>
            <person name="Skokan R."/>
            <person name="Toyoda A."/>
            <person name="Suzuki Y."/>
            <person name="Kagoshima H."/>
            <person name="Schijlen E."/>
            <person name="Tajeshwar N."/>
            <person name="Catarino B."/>
            <person name="Hetherington A.J."/>
            <person name="Saltykova A."/>
            <person name="Bonnot C."/>
            <person name="Breuninger H."/>
            <person name="Symeonidi A."/>
            <person name="Radhakrishnan G.V."/>
            <person name="Van Nieuwerburgh F."/>
            <person name="Deforce D."/>
            <person name="Chang C."/>
            <person name="Karol K.G."/>
            <person name="Hedrich R."/>
            <person name="Ulvskov P."/>
            <person name="Glockner G."/>
            <person name="Delwiche C.F."/>
            <person name="Petrasek J."/>
            <person name="Van de Peer Y."/>
            <person name="Friml J."/>
            <person name="Beilby M."/>
            <person name="Dolan L."/>
            <person name="Kohara Y."/>
            <person name="Sugano S."/>
            <person name="Fujiyama A."/>
            <person name="Delaux P.-M."/>
            <person name="Quint M."/>
            <person name="TheiBen G."/>
            <person name="Hagemann M."/>
            <person name="Harholt J."/>
            <person name="Dunand C."/>
            <person name="Zachgo S."/>
            <person name="Langdale J."/>
            <person name="Maumus F."/>
            <person name="Straeten D.V.D."/>
            <person name="Gould S.B."/>
            <person name="Rensing S.A."/>
        </authorList>
    </citation>
    <scope>NUCLEOTIDE SEQUENCE [LARGE SCALE GENOMIC DNA]</scope>
    <source>
        <strain evidence="18 19">S276</strain>
    </source>
</reference>
<feature type="transmembrane region" description="Helical" evidence="16">
    <location>
        <begin position="572"/>
        <end position="591"/>
    </location>
</feature>
<dbReference type="Gramene" id="GBG90956">
    <property type="protein sequence ID" value="GBG90956"/>
    <property type="gene ID" value="CBR_g51560"/>
</dbReference>
<dbReference type="AlphaFoldDB" id="A0A388M8T2"/>
<dbReference type="Pfam" id="PF13359">
    <property type="entry name" value="DDE_Tnp_4"/>
    <property type="match status" value="1"/>
</dbReference>
<gene>
    <name evidence="18" type="ORF">CBR_g51560</name>
</gene>
<feature type="domain" description="DDE Tnp4" evidence="17">
    <location>
        <begin position="307"/>
        <end position="421"/>
    </location>
</feature>
<comment type="pathway">
    <text evidence="13">Cofactor biosynthesis; tocopherol biosynthesis.</text>
</comment>
<feature type="transmembrane region" description="Helical" evidence="16">
    <location>
        <begin position="667"/>
        <end position="686"/>
    </location>
</feature>
<keyword evidence="12 16" id="KW-0472">Membrane</keyword>
<evidence type="ECO:0000256" key="1">
    <source>
        <dbReference type="ARBA" id="ARBA00001968"/>
    </source>
</evidence>
<organism evidence="18 19">
    <name type="scientific">Chara braunii</name>
    <name type="common">Braun's stonewort</name>
    <dbReference type="NCBI Taxonomy" id="69332"/>
    <lineage>
        <taxon>Eukaryota</taxon>
        <taxon>Viridiplantae</taxon>
        <taxon>Streptophyta</taxon>
        <taxon>Charophyceae</taxon>
        <taxon>Charales</taxon>
        <taxon>Characeae</taxon>
        <taxon>Chara</taxon>
    </lineage>
</organism>
<keyword evidence="10" id="KW-0809">Transit peptide</keyword>
<feature type="transmembrane region" description="Helical" evidence="16">
    <location>
        <begin position="508"/>
        <end position="525"/>
    </location>
</feature>
<evidence type="ECO:0000256" key="9">
    <source>
        <dbReference type="ARBA" id="ARBA00022777"/>
    </source>
</evidence>
<evidence type="ECO:0000313" key="18">
    <source>
        <dbReference type="EMBL" id="GBG90956.1"/>
    </source>
</evidence>
<dbReference type="STRING" id="69332.A0A388M8T2"/>
<protein>
    <recommendedName>
        <fullName evidence="14">phytol kinase</fullName>
        <ecNumber evidence="14">2.7.1.182</ecNumber>
    </recommendedName>
</protein>
<keyword evidence="9" id="KW-0418">Kinase</keyword>
<evidence type="ECO:0000256" key="6">
    <source>
        <dbReference type="ARBA" id="ARBA00022679"/>
    </source>
</evidence>
<dbReference type="InterPro" id="IPR027806">
    <property type="entry name" value="HARBI1_dom"/>
</dbReference>
<keyword evidence="7 16" id="KW-0812">Transmembrane</keyword>
<dbReference type="GO" id="GO:0010276">
    <property type="term" value="F:phytol kinase activity"/>
    <property type="evidence" value="ECO:0007669"/>
    <property type="project" value="UniProtKB-EC"/>
</dbReference>
<evidence type="ECO:0000313" key="19">
    <source>
        <dbReference type="Proteomes" id="UP000265515"/>
    </source>
</evidence>
<dbReference type="InterPro" id="IPR039606">
    <property type="entry name" value="Phytol/farnesol_kinase"/>
</dbReference>
<dbReference type="Proteomes" id="UP000265515">
    <property type="component" value="Unassembled WGS sequence"/>
</dbReference>
<dbReference type="EC" id="2.7.1.182" evidence="14"/>
<keyword evidence="6" id="KW-0808">Transferase</keyword>
<evidence type="ECO:0000256" key="14">
    <source>
        <dbReference type="ARBA" id="ARBA00039024"/>
    </source>
</evidence>
<keyword evidence="5" id="KW-0934">Plastid</keyword>
<accession>A0A388M8T2</accession>
<comment type="catalytic activity">
    <reaction evidence="15">
        <text>phytol + CTP = phytyl phosphate + CDP + H(+)</text>
        <dbReference type="Rhea" id="RHEA:38055"/>
        <dbReference type="ChEBI" id="CHEBI:15378"/>
        <dbReference type="ChEBI" id="CHEBI:17327"/>
        <dbReference type="ChEBI" id="CHEBI:37563"/>
        <dbReference type="ChEBI" id="CHEBI:58069"/>
        <dbReference type="ChEBI" id="CHEBI:75483"/>
        <dbReference type="EC" id="2.7.1.182"/>
    </reaction>
</comment>
<comment type="similarity">
    <text evidence="3">Belongs to the polyprenol kinase family.</text>
</comment>
<dbReference type="OrthoDB" id="5673at2759"/>
<evidence type="ECO:0000256" key="4">
    <source>
        <dbReference type="ARBA" id="ARBA00022528"/>
    </source>
</evidence>
<comment type="cofactor">
    <cofactor evidence="1">
        <name>a divalent metal cation</name>
        <dbReference type="ChEBI" id="CHEBI:60240"/>
    </cofactor>
</comment>
<evidence type="ECO:0000256" key="11">
    <source>
        <dbReference type="ARBA" id="ARBA00022989"/>
    </source>
</evidence>
<evidence type="ECO:0000256" key="10">
    <source>
        <dbReference type="ARBA" id="ARBA00022946"/>
    </source>
</evidence>
<evidence type="ECO:0000256" key="2">
    <source>
        <dbReference type="ARBA" id="ARBA00004508"/>
    </source>
</evidence>
<evidence type="ECO:0000256" key="8">
    <source>
        <dbReference type="ARBA" id="ARBA00022723"/>
    </source>
</evidence>
<evidence type="ECO:0000256" key="7">
    <source>
        <dbReference type="ARBA" id="ARBA00022692"/>
    </source>
</evidence>
<keyword evidence="4" id="KW-0150">Chloroplast</keyword>
<evidence type="ECO:0000256" key="13">
    <source>
        <dbReference type="ARBA" id="ARBA00024015"/>
    </source>
</evidence>
<sequence>MTASCCGKGPGGGGVHVQRAPSSAPAACCASIVVDLCARRLRVPLRFHARGCERRKGATFSTDVFGTIVRCGRTRRTTAERRAMEGGVAARRDVLSHGELQVVAAALSTIVLRCQQERALGRLKEHLRAHRQRRLTRDPHNGVEFVVKSEAVVQLCYALGCGVIPRATPRWWVKRRTGGTWEDLRLCDDATNDYFRDKLRMSPRVFREIVEACAPHLQRHMTFYMEPLQPDQIVAYALYRWASGETYESSTCNFGIGRASGLIAVHDVTAALLRVFGDKIAWPTGVRKQVVLRAFADKGFSNCHGCIDCTHIYVDKPANAPSENYYDRKRCFSIVAQVVVDLDLHVLDAHMGYPGSCHGIRVLQLSSLLLRVEEGSLFRGPPVTLSFGVKTNNYLLADNGYLPAEWMVVSRLTTLGGFCSKKVRSLSSPVTSKFNSRAKAHSTGSAVGRCTRRCCILEGRMWLRRYFLDDTLNDTTAMVMTIGVCLLWLRFVDGLLEMRLVGNSVARKIIHTGTGPIFMLMWNFYSSSRQAPYFAAFVIFLIVMKYFLVGVGLVHDPKVVLAVTRRGNPKEILLGPMFYGLVVILATTLYWRHSPTGILVIAIMCGGDGLADIVGRRFGTHKIFFSPNKSWSGSLAMLLGSFVFGFGMVAFFNFAGNFYPALSLQKAGVGVAVLSVIATIVEALPIPELDNLTVAFTVWIVCCQYGEKWGWDVLNTVVMDPTKLKV</sequence>
<dbReference type="GO" id="GO:0031969">
    <property type="term" value="C:chloroplast membrane"/>
    <property type="evidence" value="ECO:0007669"/>
    <property type="project" value="UniProtKB-SubCell"/>
</dbReference>
<name>A0A388M8T2_CHABU</name>
<keyword evidence="11 16" id="KW-1133">Transmembrane helix</keyword>
<keyword evidence="19" id="KW-1185">Reference proteome</keyword>
<comment type="subcellular location">
    <subcellularLocation>
        <location evidence="2">Plastid</location>
        <location evidence="2">Chloroplast membrane</location>
        <topology evidence="2">Multi-pass membrane protein</topology>
    </subcellularLocation>
</comment>
<dbReference type="PANTHER" id="PTHR32523:SF8">
    <property type="entry name" value="DOLICHOL KINASE"/>
    <property type="match status" value="1"/>
</dbReference>
<evidence type="ECO:0000259" key="17">
    <source>
        <dbReference type="Pfam" id="PF13359"/>
    </source>
</evidence>
<comment type="caution">
    <text evidence="18">The sequence shown here is derived from an EMBL/GenBank/DDBJ whole genome shotgun (WGS) entry which is preliminary data.</text>
</comment>
<feature type="transmembrane region" description="Helical" evidence="16">
    <location>
        <begin position="597"/>
        <end position="614"/>
    </location>
</feature>
<proteinExistence type="inferred from homology"/>